<dbReference type="PROSITE" id="PS00478">
    <property type="entry name" value="LIM_DOMAIN_1"/>
    <property type="match status" value="1"/>
</dbReference>
<feature type="domain" description="LIM zinc-binding" evidence="11">
    <location>
        <begin position="159"/>
        <end position="217"/>
    </location>
</feature>
<sequence length="233" mass="26163">MTFFSRSPAPSPLLGQGDETDVDVSEALDPPPNAASTMYPKCAACQGLIQNIIVQALDKTWHPEHFRCTHCRIPIATQKFHVHAGSPYCVEDYASLFLNKCQGCRLPIKDVVVTALNQTWHPDHFVCISCGTKLLYKGFYEREGNAFCTACYEGKFCPKCFGCGKPITETAIKVHDRKWHEACFRCGRCRRPISGPTFRVCEADVVCVECSEKGREEGKNDTSSYFEEDEEED</sequence>
<evidence type="ECO:0000256" key="10">
    <source>
        <dbReference type="SAM" id="MobiDB-lite"/>
    </source>
</evidence>
<organism evidence="12 13">
    <name type="scientific">Diaphorina citri</name>
    <name type="common">Asian citrus psyllid</name>
    <dbReference type="NCBI Taxonomy" id="121845"/>
    <lineage>
        <taxon>Eukaryota</taxon>
        <taxon>Metazoa</taxon>
        <taxon>Ecdysozoa</taxon>
        <taxon>Arthropoda</taxon>
        <taxon>Hexapoda</taxon>
        <taxon>Insecta</taxon>
        <taxon>Pterygota</taxon>
        <taxon>Neoptera</taxon>
        <taxon>Paraneoptera</taxon>
        <taxon>Hemiptera</taxon>
        <taxon>Sternorrhyncha</taxon>
        <taxon>Psylloidea</taxon>
        <taxon>Psyllidae</taxon>
        <taxon>Diaphorininae</taxon>
        <taxon>Diaphorina</taxon>
    </lineage>
</organism>
<dbReference type="FunFam" id="2.10.110.10:FF:000018">
    <property type="entry name" value="Paxillin isoform 1"/>
    <property type="match status" value="1"/>
</dbReference>
<keyword evidence="6 9" id="KW-0862">Zinc</keyword>
<accession>A0A1S3D7R0</accession>
<evidence type="ECO:0000256" key="1">
    <source>
        <dbReference type="ARBA" id="ARBA00004282"/>
    </source>
</evidence>
<evidence type="ECO:0000313" key="13">
    <source>
        <dbReference type="RefSeq" id="XP_008476192.1"/>
    </source>
</evidence>
<feature type="region of interest" description="Disordered" evidence="10">
    <location>
        <begin position="1"/>
        <end position="30"/>
    </location>
</feature>
<dbReference type="SMART" id="SM00132">
    <property type="entry name" value="LIM"/>
    <property type="match status" value="3"/>
</dbReference>
<dbReference type="SUPFAM" id="SSF57716">
    <property type="entry name" value="Glucocorticoid receptor-like (DNA-binding domain)"/>
    <property type="match status" value="3"/>
</dbReference>
<evidence type="ECO:0000256" key="7">
    <source>
        <dbReference type="ARBA" id="ARBA00022949"/>
    </source>
</evidence>
<name>A0A1S3D7R0_DIACI</name>
<dbReference type="InterPro" id="IPR001781">
    <property type="entry name" value="Znf_LIM"/>
</dbReference>
<dbReference type="PANTHER" id="PTHR24205">
    <property type="entry name" value="FOUR AND A HALF LIM DOMAINS PROTEIN"/>
    <property type="match status" value="1"/>
</dbReference>
<proteinExistence type="predicted"/>
<evidence type="ECO:0000256" key="4">
    <source>
        <dbReference type="ARBA" id="ARBA00022723"/>
    </source>
</evidence>
<dbReference type="OMA" id="CREDFEQ"/>
<gene>
    <name evidence="13" type="primary">LOC103513161</name>
</gene>
<evidence type="ECO:0000256" key="3">
    <source>
        <dbReference type="ARBA" id="ARBA00022490"/>
    </source>
</evidence>
<keyword evidence="5" id="KW-0677">Repeat</keyword>
<evidence type="ECO:0000256" key="8">
    <source>
        <dbReference type="ARBA" id="ARBA00023038"/>
    </source>
</evidence>
<evidence type="ECO:0000256" key="2">
    <source>
        <dbReference type="ARBA" id="ARBA00004496"/>
    </source>
</evidence>
<dbReference type="RefSeq" id="XP_008476192.1">
    <property type="nucleotide sequence ID" value="XM_008477970.2"/>
</dbReference>
<keyword evidence="7" id="KW-0965">Cell junction</keyword>
<keyword evidence="4 9" id="KW-0479">Metal-binding</keyword>
<dbReference type="AlphaFoldDB" id="A0A1S3D7R0"/>
<dbReference type="GO" id="GO:0005634">
    <property type="term" value="C:nucleus"/>
    <property type="evidence" value="ECO:0007669"/>
    <property type="project" value="TreeGrafter"/>
</dbReference>
<dbReference type="GeneID" id="103513161"/>
<dbReference type="Gene3D" id="2.10.110.10">
    <property type="entry name" value="Cysteine Rich Protein"/>
    <property type="match status" value="3"/>
</dbReference>
<protein>
    <submittedName>
        <fullName evidence="13">Leupaxin-like</fullName>
    </submittedName>
</protein>
<evidence type="ECO:0000259" key="11">
    <source>
        <dbReference type="PROSITE" id="PS50023"/>
    </source>
</evidence>
<keyword evidence="12" id="KW-1185">Reference proteome</keyword>
<evidence type="ECO:0000256" key="9">
    <source>
        <dbReference type="PROSITE-ProRule" id="PRU00125"/>
    </source>
</evidence>
<dbReference type="KEGG" id="dci:103513161"/>
<reference evidence="13" key="1">
    <citation type="submission" date="2025-08" db="UniProtKB">
        <authorList>
            <consortium name="RefSeq"/>
        </authorList>
    </citation>
    <scope>IDENTIFICATION</scope>
</reference>
<dbReference type="GO" id="GO:0030018">
    <property type="term" value="C:Z disc"/>
    <property type="evidence" value="ECO:0007669"/>
    <property type="project" value="TreeGrafter"/>
</dbReference>
<comment type="subcellular location">
    <subcellularLocation>
        <location evidence="1">Cell junction</location>
    </subcellularLocation>
    <subcellularLocation>
        <location evidence="2">Cytoplasm</location>
    </subcellularLocation>
</comment>
<dbReference type="GO" id="GO:0070161">
    <property type="term" value="C:anchoring junction"/>
    <property type="evidence" value="ECO:0007669"/>
    <property type="project" value="UniProtKB-SubCell"/>
</dbReference>
<dbReference type="PaxDb" id="121845-A0A1S3D7R0"/>
<dbReference type="GO" id="GO:0003712">
    <property type="term" value="F:transcription coregulator activity"/>
    <property type="evidence" value="ECO:0007669"/>
    <property type="project" value="TreeGrafter"/>
</dbReference>
<feature type="domain" description="LIM zinc-binding" evidence="11">
    <location>
        <begin position="99"/>
        <end position="158"/>
    </location>
</feature>
<keyword evidence="8 9" id="KW-0440">LIM domain</keyword>
<dbReference type="Proteomes" id="UP000079169">
    <property type="component" value="Unplaced"/>
</dbReference>
<dbReference type="GO" id="GO:0046872">
    <property type="term" value="F:metal ion binding"/>
    <property type="evidence" value="ECO:0007669"/>
    <property type="project" value="UniProtKB-KW"/>
</dbReference>
<keyword evidence="3" id="KW-0963">Cytoplasm</keyword>
<feature type="domain" description="LIM zinc-binding" evidence="11">
    <location>
        <begin position="40"/>
        <end position="98"/>
    </location>
</feature>
<dbReference type="FunFam" id="2.10.110.10:FF:000008">
    <property type="entry name" value="Paxillin isoform 1"/>
    <property type="match status" value="1"/>
</dbReference>
<dbReference type="STRING" id="121845.A0A1S3D7R0"/>
<dbReference type="CDD" id="cd08368">
    <property type="entry name" value="LIM"/>
    <property type="match status" value="1"/>
</dbReference>
<evidence type="ECO:0000313" key="12">
    <source>
        <dbReference type="Proteomes" id="UP000079169"/>
    </source>
</evidence>
<dbReference type="PANTHER" id="PTHR24205:SF16">
    <property type="entry name" value="GH01042P-RELATED"/>
    <property type="match status" value="1"/>
</dbReference>
<feature type="region of interest" description="Disordered" evidence="10">
    <location>
        <begin position="213"/>
        <end position="233"/>
    </location>
</feature>
<evidence type="ECO:0000256" key="6">
    <source>
        <dbReference type="ARBA" id="ARBA00022833"/>
    </source>
</evidence>
<dbReference type="OrthoDB" id="1112565at2759"/>
<dbReference type="Pfam" id="PF00412">
    <property type="entry name" value="LIM"/>
    <property type="match status" value="3"/>
</dbReference>
<dbReference type="PROSITE" id="PS50023">
    <property type="entry name" value="LIM_DOMAIN_2"/>
    <property type="match status" value="3"/>
</dbReference>
<evidence type="ECO:0000256" key="5">
    <source>
        <dbReference type="ARBA" id="ARBA00022737"/>
    </source>
</evidence>